<reference evidence="9 10" key="1">
    <citation type="journal article" date="2011" name="Science">
        <title>The Selaginella genome identifies genetic changes associated with the evolution of vascular plants.</title>
        <authorList>
            <person name="Banks J.A."/>
            <person name="Nishiyama T."/>
            <person name="Hasebe M."/>
            <person name="Bowman J.L."/>
            <person name="Gribskov M."/>
            <person name="dePamphilis C."/>
            <person name="Albert V.A."/>
            <person name="Aono N."/>
            <person name="Aoyama T."/>
            <person name="Ambrose B.A."/>
            <person name="Ashton N.W."/>
            <person name="Axtell M.J."/>
            <person name="Barker E."/>
            <person name="Barker M.S."/>
            <person name="Bennetzen J.L."/>
            <person name="Bonawitz N.D."/>
            <person name="Chapple C."/>
            <person name="Cheng C."/>
            <person name="Correa L.G."/>
            <person name="Dacre M."/>
            <person name="DeBarry J."/>
            <person name="Dreyer I."/>
            <person name="Elias M."/>
            <person name="Engstrom E.M."/>
            <person name="Estelle M."/>
            <person name="Feng L."/>
            <person name="Finet C."/>
            <person name="Floyd S.K."/>
            <person name="Frommer W.B."/>
            <person name="Fujita T."/>
            <person name="Gramzow L."/>
            <person name="Gutensohn M."/>
            <person name="Harholt J."/>
            <person name="Hattori M."/>
            <person name="Heyl A."/>
            <person name="Hirai T."/>
            <person name="Hiwatashi Y."/>
            <person name="Ishikawa M."/>
            <person name="Iwata M."/>
            <person name="Karol K.G."/>
            <person name="Koehler B."/>
            <person name="Kolukisaoglu U."/>
            <person name="Kubo M."/>
            <person name="Kurata T."/>
            <person name="Lalonde S."/>
            <person name="Li K."/>
            <person name="Li Y."/>
            <person name="Litt A."/>
            <person name="Lyons E."/>
            <person name="Manning G."/>
            <person name="Maruyama T."/>
            <person name="Michael T.P."/>
            <person name="Mikami K."/>
            <person name="Miyazaki S."/>
            <person name="Morinaga S."/>
            <person name="Murata T."/>
            <person name="Mueller-Roeber B."/>
            <person name="Nelson D.R."/>
            <person name="Obara M."/>
            <person name="Oguri Y."/>
            <person name="Olmstead R.G."/>
            <person name="Onodera N."/>
            <person name="Petersen B.L."/>
            <person name="Pils B."/>
            <person name="Prigge M."/>
            <person name="Rensing S.A."/>
            <person name="Riano-Pachon D.M."/>
            <person name="Roberts A.W."/>
            <person name="Sato Y."/>
            <person name="Scheller H.V."/>
            <person name="Schulz B."/>
            <person name="Schulz C."/>
            <person name="Shakirov E.V."/>
            <person name="Shibagaki N."/>
            <person name="Shinohara N."/>
            <person name="Shippen D.E."/>
            <person name="Soerensen I."/>
            <person name="Sotooka R."/>
            <person name="Sugimoto N."/>
            <person name="Sugita M."/>
            <person name="Sumikawa N."/>
            <person name="Tanurdzic M."/>
            <person name="Theissen G."/>
            <person name="Ulvskov P."/>
            <person name="Wakazuki S."/>
            <person name="Weng J.K."/>
            <person name="Willats W.W."/>
            <person name="Wipf D."/>
            <person name="Wolf P.G."/>
            <person name="Yang L."/>
            <person name="Zimmer A.D."/>
            <person name="Zhu Q."/>
            <person name="Mitros T."/>
            <person name="Hellsten U."/>
            <person name="Loque D."/>
            <person name="Otillar R."/>
            <person name="Salamov A."/>
            <person name="Schmutz J."/>
            <person name="Shapiro H."/>
            <person name="Lindquist E."/>
            <person name="Lucas S."/>
            <person name="Rokhsar D."/>
            <person name="Grigoriev I.V."/>
        </authorList>
    </citation>
    <scope>NUCLEOTIDE SEQUENCE [LARGE SCALE GENOMIC DNA]</scope>
</reference>
<dbReference type="Gene3D" id="2.30.30.140">
    <property type="match status" value="1"/>
</dbReference>
<keyword evidence="10" id="KW-1185">Reference proteome</keyword>
<dbReference type="GO" id="GO:0004358">
    <property type="term" value="F:L-glutamate N-acetyltransferase activity, acting on acetyl-L-ornithine as donor"/>
    <property type="evidence" value="ECO:0000318"/>
    <property type="project" value="GO_Central"/>
</dbReference>
<dbReference type="InterPro" id="IPR036393">
    <property type="entry name" value="AceGlu_kinase-like_sf"/>
</dbReference>
<dbReference type="InterPro" id="IPR000182">
    <property type="entry name" value="GNAT_dom"/>
</dbReference>
<dbReference type="Gramene" id="EFJ04531">
    <property type="protein sequence ID" value="EFJ04531"/>
    <property type="gene ID" value="SELMODRAFT_449362"/>
</dbReference>
<comment type="catalytic activity">
    <reaction evidence="6">
        <text>L-glutamate + acetyl-CoA = N-acetyl-L-glutamate + CoA + H(+)</text>
        <dbReference type="Rhea" id="RHEA:24292"/>
        <dbReference type="ChEBI" id="CHEBI:15378"/>
        <dbReference type="ChEBI" id="CHEBI:29985"/>
        <dbReference type="ChEBI" id="CHEBI:44337"/>
        <dbReference type="ChEBI" id="CHEBI:57287"/>
        <dbReference type="ChEBI" id="CHEBI:57288"/>
        <dbReference type="EC" id="2.3.1.1"/>
    </reaction>
</comment>
<feature type="compositionally biased region" description="Basic residues" evidence="7">
    <location>
        <begin position="116"/>
        <end position="127"/>
    </location>
</feature>
<dbReference type="InterPro" id="IPR047365">
    <property type="entry name" value="Tudor_AtPTM-like"/>
</dbReference>
<evidence type="ECO:0000259" key="8">
    <source>
        <dbReference type="PROSITE" id="PS51186"/>
    </source>
</evidence>
<dbReference type="HAMAP" id="MF_01105">
    <property type="entry name" value="N_acetyl_glu_synth"/>
    <property type="match status" value="1"/>
</dbReference>
<dbReference type="PANTHER" id="PTHR30602">
    <property type="entry name" value="AMINO-ACID ACETYLTRANSFERASE"/>
    <property type="match status" value="1"/>
</dbReference>
<dbReference type="InParanoid" id="D8TFM8"/>
<dbReference type="UniPathway" id="UPA00068">
    <property type="reaction ID" value="UER00106"/>
</dbReference>
<keyword evidence="4" id="KW-0808">Transferase</keyword>
<feature type="compositionally biased region" description="Acidic residues" evidence="7">
    <location>
        <begin position="45"/>
        <end position="93"/>
    </location>
</feature>
<dbReference type="GO" id="GO:0004042">
    <property type="term" value="F:L-glutamate N-acetyltransferase activity"/>
    <property type="evidence" value="ECO:0007669"/>
    <property type="project" value="InterPro"/>
</dbReference>
<comment type="similarity">
    <text evidence="2">Belongs to the acetyltransferase family. ArgA subfamily.</text>
</comment>
<gene>
    <name evidence="9" type="ORF">SELMODRAFT_449362</name>
</gene>
<dbReference type="Proteomes" id="UP000001514">
    <property type="component" value="Unassembled WGS sequence"/>
</dbReference>
<sequence length="937" mass="104424">MEKMDMLADVVVQSKLEVVATKKRPRKSVAPVKLQQEVDAISSGEEADEEDEEDDEESHDEDSESLDSLSEDGSEDEPEIDSEDEDDDEEDEERDRKDGVDDDSDCSLNESDLERLRKKPKKKRKHVLTLQRWRGYKKKRRLAKQEGSDGTLAIKRQKRPKKPTPVDELTRRRQVIAAELKRKLKESCANLKRKKKKKKTVAVESIVEPSLVELSPAKLALPEPPEVLESPEPSPKSLEVATPSTAITSTNLNASESKPSPFDRGIKLRGRKLRKRFNGRVFRGEVADYDRRNRRYKVRYEDGDEEQLMWKDVGPLLVPFEELHTWDDPNYQPQQTRVISSELLAVEKKAREEKLKLPKLKPQVVNLSCSTSSLTGKSGRNVETGDPKRPGSDVLFLAAAFFQGNVGINQRASKHHRILARRFLLPKSSITGLGNGSKGRISMPGNGSAIVGIHQTGCFTAPWIGNQIVLVPGVRVQIDDLLRERGREPRYVGAYRITDAHALDASMEAAGKLRVEIEAKLSRGPSIPVLRRHGENERWHESGLGVASGNFLSAKRRGVVNGVDFGATGEVKKIDAERIKERLDKNCIVLMSNLGYSSTGEVLNCNTYEVATACAVALQADKLLCLLDGPVLDENGFLIRFMTLLRADQLIRQRASQSYIAADYVKALAGASYAKSLGLADVPFTNERRGFYVSASTGDLALSEENYDSCGKGFAVGGLVRTQGYLSELTASVHVCRAGVRRVHLLDGTIEGALLLELYTRDGIGTMIASDMYEGIRCATKDDLQDVEKLLRPLEESGILVKRSREKLRGELEHYVVVEREGSLIACCALYPFLKDKCAEVGAFAVSPECRGHGQGDSLLDYVEQKAAAMDCQYLFLLTTRAADWFVSRGFFQCPLEQLPAARRSGIDFTRGSKYYMKSLQRTARPPVLRRCLESIE</sequence>
<dbReference type="NCBIfam" id="TIGR01890">
    <property type="entry name" value="N-Ac-Glu-synth"/>
    <property type="match status" value="1"/>
</dbReference>
<accession>D8TFM8</accession>
<dbReference type="Gene3D" id="3.40.1160.10">
    <property type="entry name" value="Acetylglutamate kinase-like"/>
    <property type="match status" value="1"/>
</dbReference>
<dbReference type="EC" id="2.3.1.1" evidence="3"/>
<evidence type="ECO:0000313" key="9">
    <source>
        <dbReference type="EMBL" id="EFJ04531.1"/>
    </source>
</evidence>
<evidence type="ECO:0000256" key="2">
    <source>
        <dbReference type="ARBA" id="ARBA00009145"/>
    </source>
</evidence>
<evidence type="ECO:0000256" key="3">
    <source>
        <dbReference type="ARBA" id="ARBA00012697"/>
    </source>
</evidence>
<protein>
    <recommendedName>
        <fullName evidence="3">amino-acid N-acetyltransferase</fullName>
        <ecNumber evidence="3">2.3.1.1</ecNumber>
    </recommendedName>
</protein>
<dbReference type="HOGENOM" id="CLU_312953_0_0_1"/>
<evidence type="ECO:0000256" key="1">
    <source>
        <dbReference type="ARBA" id="ARBA00004925"/>
    </source>
</evidence>
<dbReference type="SUPFAM" id="SSF53633">
    <property type="entry name" value="Carbamate kinase-like"/>
    <property type="match status" value="1"/>
</dbReference>
<evidence type="ECO:0000256" key="6">
    <source>
        <dbReference type="ARBA" id="ARBA00048372"/>
    </source>
</evidence>
<name>D8TFM8_SELML</name>
<dbReference type="AlphaFoldDB" id="D8TFM8"/>
<dbReference type="PROSITE" id="PS51186">
    <property type="entry name" value="GNAT"/>
    <property type="match status" value="1"/>
</dbReference>
<dbReference type="STRING" id="88036.D8TFM8"/>
<dbReference type="CDD" id="cd20401">
    <property type="entry name" value="Tudor_AtPTM-like"/>
    <property type="match status" value="1"/>
</dbReference>
<dbReference type="GO" id="GO:0006526">
    <property type="term" value="P:L-arginine biosynthetic process"/>
    <property type="evidence" value="ECO:0000318"/>
    <property type="project" value="GO_Central"/>
</dbReference>
<dbReference type="Pfam" id="PF21743">
    <property type="entry name" value="PTM_DIR17_Tudor"/>
    <property type="match status" value="1"/>
</dbReference>
<dbReference type="EMBL" id="GL377816">
    <property type="protein sequence ID" value="EFJ04531.1"/>
    <property type="molecule type" value="Genomic_DNA"/>
</dbReference>
<dbReference type="PANTHER" id="PTHR30602:SF12">
    <property type="entry name" value="AMINO-ACID ACETYLTRANSFERASE NAGS1, CHLOROPLASTIC-RELATED"/>
    <property type="match status" value="1"/>
</dbReference>
<evidence type="ECO:0000256" key="7">
    <source>
        <dbReference type="SAM" id="MobiDB-lite"/>
    </source>
</evidence>
<dbReference type="Pfam" id="PF00696">
    <property type="entry name" value="AA_kinase"/>
    <property type="match status" value="1"/>
</dbReference>
<dbReference type="Gene3D" id="3.40.630.30">
    <property type="match status" value="1"/>
</dbReference>
<feature type="region of interest" description="Disordered" evidence="7">
    <location>
        <begin position="15"/>
        <end position="169"/>
    </location>
</feature>
<comment type="pathway">
    <text evidence="1">Amino-acid biosynthesis; L-arginine biosynthesis; N(2)-acetyl-L-ornithine from L-glutamate: step 1/4.</text>
</comment>
<keyword evidence="5" id="KW-0012">Acyltransferase</keyword>
<dbReference type="InterPro" id="IPR001048">
    <property type="entry name" value="Asp/Glu/Uridylate_kinase"/>
</dbReference>
<dbReference type="InterPro" id="IPR010167">
    <property type="entry name" value="NH2A_AcTrfase"/>
</dbReference>
<dbReference type="Pfam" id="PF00583">
    <property type="entry name" value="Acetyltransf_1"/>
    <property type="match status" value="1"/>
</dbReference>
<dbReference type="CDD" id="cd04301">
    <property type="entry name" value="NAT_SF"/>
    <property type="match status" value="1"/>
</dbReference>
<feature type="domain" description="N-acetyltransferase" evidence="8">
    <location>
        <begin position="774"/>
        <end position="925"/>
    </location>
</feature>
<proteinExistence type="inferred from homology"/>
<evidence type="ECO:0000256" key="4">
    <source>
        <dbReference type="ARBA" id="ARBA00022679"/>
    </source>
</evidence>
<dbReference type="KEGG" id="smo:SELMODRAFT_449362"/>
<dbReference type="eggNOG" id="KOG2436">
    <property type="taxonomic scope" value="Eukaryota"/>
</dbReference>
<evidence type="ECO:0000313" key="10">
    <source>
        <dbReference type="Proteomes" id="UP000001514"/>
    </source>
</evidence>
<organism evidence="10">
    <name type="scientific">Selaginella moellendorffii</name>
    <name type="common">Spikemoss</name>
    <dbReference type="NCBI Taxonomy" id="88036"/>
    <lineage>
        <taxon>Eukaryota</taxon>
        <taxon>Viridiplantae</taxon>
        <taxon>Streptophyta</taxon>
        <taxon>Embryophyta</taxon>
        <taxon>Tracheophyta</taxon>
        <taxon>Lycopodiopsida</taxon>
        <taxon>Selaginellales</taxon>
        <taxon>Selaginellaceae</taxon>
        <taxon>Selaginella</taxon>
    </lineage>
</organism>
<evidence type="ECO:0000256" key="5">
    <source>
        <dbReference type="ARBA" id="ARBA00023315"/>
    </source>
</evidence>
<dbReference type="SUPFAM" id="SSF55729">
    <property type="entry name" value="Acyl-CoA N-acyltransferases (Nat)"/>
    <property type="match status" value="1"/>
</dbReference>
<dbReference type="InterPro" id="IPR016181">
    <property type="entry name" value="Acyl_CoA_acyltransferase"/>
</dbReference>
<dbReference type="GO" id="GO:0005737">
    <property type="term" value="C:cytoplasm"/>
    <property type="evidence" value="ECO:0007669"/>
    <property type="project" value="InterPro"/>
</dbReference>